<dbReference type="GO" id="GO:0005886">
    <property type="term" value="C:plasma membrane"/>
    <property type="evidence" value="ECO:0007669"/>
    <property type="project" value="UniProtKB-SubCell"/>
</dbReference>
<evidence type="ECO:0000256" key="6">
    <source>
        <dbReference type="ARBA" id="ARBA00022692"/>
    </source>
</evidence>
<dbReference type="InterPro" id="IPR003849">
    <property type="entry name" value="Preprotein_translocase_YajC"/>
</dbReference>
<dbReference type="OrthoDB" id="9811406at2"/>
<keyword evidence="5" id="KW-1003">Cell membrane</keyword>
<evidence type="ECO:0000256" key="1">
    <source>
        <dbReference type="ARBA" id="ARBA00004162"/>
    </source>
</evidence>
<dbReference type="SMART" id="SM01323">
    <property type="entry name" value="YajC"/>
    <property type="match status" value="1"/>
</dbReference>
<keyword evidence="6 11" id="KW-0812">Transmembrane</keyword>
<keyword evidence="8 11" id="KW-1133">Transmembrane helix</keyword>
<evidence type="ECO:0000256" key="5">
    <source>
        <dbReference type="ARBA" id="ARBA00022475"/>
    </source>
</evidence>
<keyword evidence="4" id="KW-0813">Transport</keyword>
<dbReference type="NCBIfam" id="TIGR00739">
    <property type="entry name" value="yajC"/>
    <property type="match status" value="1"/>
</dbReference>
<reference evidence="14 15" key="1">
    <citation type="submission" date="2014-11" db="EMBL/GenBank/DDBJ databases">
        <title>Pan-genome of Gallibacterium spp.</title>
        <authorList>
            <person name="Kudirkiene E."/>
            <person name="Bojesen A.M."/>
        </authorList>
    </citation>
    <scope>NUCLEOTIDE SEQUENCE [LARGE SCALE GENOMIC DNA]</scope>
    <source>
        <strain evidence="13 14">18469/18</strain>
        <strain evidence="12 15">F150</strain>
    </source>
</reference>
<comment type="subcellular location">
    <subcellularLocation>
        <location evidence="1">Cell membrane</location>
        <topology evidence="1">Single-pass membrane protein</topology>
    </subcellularLocation>
</comment>
<dbReference type="EMBL" id="JTJL01000025">
    <property type="protein sequence ID" value="OBW94443.1"/>
    <property type="molecule type" value="Genomic_DNA"/>
</dbReference>
<evidence type="ECO:0000256" key="10">
    <source>
        <dbReference type="ARBA" id="ARBA00023136"/>
    </source>
</evidence>
<organism evidence="12 15">
    <name type="scientific">Gallibacterium salpingitidis</name>
    <dbReference type="NCBI Taxonomy" id="505341"/>
    <lineage>
        <taxon>Bacteria</taxon>
        <taxon>Pseudomonadati</taxon>
        <taxon>Pseudomonadota</taxon>
        <taxon>Gammaproteobacteria</taxon>
        <taxon>Pasteurellales</taxon>
        <taxon>Pasteurellaceae</taxon>
        <taxon>Gallibacterium</taxon>
    </lineage>
</organism>
<evidence type="ECO:0000256" key="7">
    <source>
        <dbReference type="ARBA" id="ARBA00022927"/>
    </source>
</evidence>
<dbReference type="Pfam" id="PF02699">
    <property type="entry name" value="YajC"/>
    <property type="match status" value="1"/>
</dbReference>
<dbReference type="PATRIC" id="fig|505341.3.peg.1241"/>
<dbReference type="PANTHER" id="PTHR33909:SF1">
    <property type="entry name" value="SEC TRANSLOCON ACCESSORY COMPLEX SUBUNIT YAJC"/>
    <property type="match status" value="1"/>
</dbReference>
<evidence type="ECO:0000313" key="15">
    <source>
        <dbReference type="Proteomes" id="UP000092649"/>
    </source>
</evidence>
<dbReference type="Proteomes" id="UP000092527">
    <property type="component" value="Unassembled WGS sequence"/>
</dbReference>
<evidence type="ECO:0000256" key="3">
    <source>
        <dbReference type="ARBA" id="ARBA00014962"/>
    </source>
</evidence>
<dbReference type="EMBL" id="JTJU01000010">
    <property type="protein sequence ID" value="OBX11569.1"/>
    <property type="molecule type" value="Genomic_DNA"/>
</dbReference>
<gene>
    <name evidence="12" type="primary">yajC</name>
    <name evidence="12" type="ORF">QS62_06175</name>
    <name evidence="13" type="ORF">QV09_02335</name>
</gene>
<evidence type="ECO:0000313" key="12">
    <source>
        <dbReference type="EMBL" id="OBW94443.1"/>
    </source>
</evidence>
<evidence type="ECO:0000313" key="13">
    <source>
        <dbReference type="EMBL" id="OBX11569.1"/>
    </source>
</evidence>
<keyword evidence="15" id="KW-1185">Reference proteome</keyword>
<evidence type="ECO:0000256" key="8">
    <source>
        <dbReference type="ARBA" id="ARBA00022989"/>
    </source>
</evidence>
<comment type="similarity">
    <text evidence="2">Belongs to the YajC family.</text>
</comment>
<dbReference type="PANTHER" id="PTHR33909">
    <property type="entry name" value="SEC TRANSLOCON ACCESSORY COMPLEX SUBUNIT YAJC"/>
    <property type="match status" value="1"/>
</dbReference>
<keyword evidence="9" id="KW-0811">Translocation</keyword>
<evidence type="ECO:0000313" key="14">
    <source>
        <dbReference type="Proteomes" id="UP000092527"/>
    </source>
</evidence>
<dbReference type="GO" id="GO:0015031">
    <property type="term" value="P:protein transport"/>
    <property type="evidence" value="ECO:0007669"/>
    <property type="project" value="UniProtKB-KW"/>
</dbReference>
<feature type="transmembrane region" description="Helical" evidence="11">
    <location>
        <begin position="20"/>
        <end position="37"/>
    </location>
</feature>
<dbReference type="Proteomes" id="UP000092649">
    <property type="component" value="Unassembled WGS sequence"/>
</dbReference>
<name>A0A1A7NXL6_9PAST</name>
<keyword evidence="7" id="KW-0653">Protein transport</keyword>
<dbReference type="PRINTS" id="PR01853">
    <property type="entry name" value="YAJCTRNLCASE"/>
</dbReference>
<sequence>MGLISTAYAADAAPQGGGMQMIFLLVIFGLIFYFMIFRPQSKRNKQHRDLMASLAKGEEVLTSGGLLGKITKVSAESDYVVIALNDTNEVTIKKDFIVAVLPKGSIKSL</sequence>
<evidence type="ECO:0000256" key="9">
    <source>
        <dbReference type="ARBA" id="ARBA00023010"/>
    </source>
</evidence>
<evidence type="ECO:0000256" key="4">
    <source>
        <dbReference type="ARBA" id="ARBA00022448"/>
    </source>
</evidence>
<protein>
    <recommendedName>
        <fullName evidence="3">Sec translocon accessory complex subunit YajC</fullName>
    </recommendedName>
</protein>
<evidence type="ECO:0000256" key="2">
    <source>
        <dbReference type="ARBA" id="ARBA00006742"/>
    </source>
</evidence>
<accession>A0A1A7NXL6</accession>
<comment type="caution">
    <text evidence="12">The sequence shown here is derived from an EMBL/GenBank/DDBJ whole genome shotgun (WGS) entry which is preliminary data.</text>
</comment>
<keyword evidence="10 11" id="KW-0472">Membrane</keyword>
<proteinExistence type="inferred from homology"/>
<dbReference type="AlphaFoldDB" id="A0A1A7NXL6"/>
<dbReference type="STRING" id="505341.QV08_00200"/>
<evidence type="ECO:0000256" key="11">
    <source>
        <dbReference type="SAM" id="Phobius"/>
    </source>
</evidence>
<dbReference type="RefSeq" id="WP_065235001.1">
    <property type="nucleotide sequence ID" value="NZ_CP103875.1"/>
</dbReference>